<dbReference type="AlphaFoldDB" id="A0AAJ0F980"/>
<comment type="caution">
    <text evidence="2">The sequence shown here is derived from an EMBL/GenBank/DDBJ whole genome shotgun (WGS) entry which is preliminary data.</text>
</comment>
<evidence type="ECO:0000256" key="1">
    <source>
        <dbReference type="SAM" id="Coils"/>
    </source>
</evidence>
<reference evidence="2" key="1">
    <citation type="submission" date="2023-06" db="EMBL/GenBank/DDBJ databases">
        <title>Genome-scale phylogeny and comparative genomics of the fungal order Sordariales.</title>
        <authorList>
            <consortium name="Lawrence Berkeley National Laboratory"/>
            <person name="Hensen N."/>
            <person name="Bonometti L."/>
            <person name="Westerberg I."/>
            <person name="Brannstrom I.O."/>
            <person name="Guillou S."/>
            <person name="Cros-Aarteil S."/>
            <person name="Calhoun S."/>
            <person name="Haridas S."/>
            <person name="Kuo A."/>
            <person name="Mondo S."/>
            <person name="Pangilinan J."/>
            <person name="Riley R."/>
            <person name="Labutti K."/>
            <person name="Andreopoulos B."/>
            <person name="Lipzen A."/>
            <person name="Chen C."/>
            <person name="Yanf M."/>
            <person name="Daum C."/>
            <person name="Ng V."/>
            <person name="Clum A."/>
            <person name="Steindorff A."/>
            <person name="Ohm R."/>
            <person name="Martin F."/>
            <person name="Silar P."/>
            <person name="Natvig D."/>
            <person name="Lalanne C."/>
            <person name="Gautier V."/>
            <person name="Ament-Velasquez S.L."/>
            <person name="Kruys A."/>
            <person name="Hutchinson M.I."/>
            <person name="Powell A.J."/>
            <person name="Barry K."/>
            <person name="Miller A.N."/>
            <person name="Grigoriev I.V."/>
            <person name="Debuchy R."/>
            <person name="Gladieux P."/>
            <person name="Thoren M.H."/>
            <person name="Johannesson H."/>
        </authorList>
    </citation>
    <scope>NUCLEOTIDE SEQUENCE</scope>
    <source>
        <strain evidence="2">PSN4</strain>
    </source>
</reference>
<accession>A0AAJ0F980</accession>
<organism evidence="2 3">
    <name type="scientific">Echria macrotheca</name>
    <dbReference type="NCBI Taxonomy" id="438768"/>
    <lineage>
        <taxon>Eukaryota</taxon>
        <taxon>Fungi</taxon>
        <taxon>Dikarya</taxon>
        <taxon>Ascomycota</taxon>
        <taxon>Pezizomycotina</taxon>
        <taxon>Sordariomycetes</taxon>
        <taxon>Sordariomycetidae</taxon>
        <taxon>Sordariales</taxon>
        <taxon>Schizotheciaceae</taxon>
        <taxon>Echria</taxon>
    </lineage>
</organism>
<gene>
    <name evidence="2" type="ORF">QBC47DRAFT_356721</name>
</gene>
<feature type="coiled-coil region" evidence="1">
    <location>
        <begin position="77"/>
        <end position="104"/>
    </location>
</feature>
<protein>
    <submittedName>
        <fullName evidence="2">Uncharacterized protein</fullName>
    </submittedName>
</protein>
<dbReference type="Proteomes" id="UP001239445">
    <property type="component" value="Unassembled WGS sequence"/>
</dbReference>
<dbReference type="EMBL" id="MU839828">
    <property type="protein sequence ID" value="KAK1758802.1"/>
    <property type="molecule type" value="Genomic_DNA"/>
</dbReference>
<name>A0AAJ0F980_9PEZI</name>
<sequence>MRRVLDRGKNTIRGAAVEWQNNRFSGCCDSFSELRLADGAVVTVTSSGLCFVFDIPQPIQGYNDAVNQRFTVFGITTEETRRMVQETRNSVQALKNDADRIKTRVKIRFKIGAPGIGGTYCLVFDVIENLPRKQTEMGRGEAKGATNERLKELLMAHDAMDIGPPQQPKDRRQWEIYGRAEAIILLLEAARLTLVPAIRRTAHLSDHCRPGRLRQPRLMFGGGSPRSKITANLIATQPSL</sequence>
<keyword evidence="3" id="KW-1185">Reference proteome</keyword>
<evidence type="ECO:0000313" key="2">
    <source>
        <dbReference type="EMBL" id="KAK1758802.1"/>
    </source>
</evidence>
<evidence type="ECO:0000313" key="3">
    <source>
        <dbReference type="Proteomes" id="UP001239445"/>
    </source>
</evidence>
<keyword evidence="1" id="KW-0175">Coiled coil</keyword>
<proteinExistence type="predicted"/>